<dbReference type="EMBL" id="CP063362">
    <property type="protein sequence ID" value="QRG05297.1"/>
    <property type="molecule type" value="Genomic_DNA"/>
</dbReference>
<dbReference type="AlphaFoldDB" id="A0A974PKK1"/>
<gene>
    <name evidence="2" type="ORF">EZH22_19655</name>
</gene>
<evidence type="ECO:0000313" key="2">
    <source>
        <dbReference type="EMBL" id="QRG05297.1"/>
    </source>
</evidence>
<reference evidence="2 3" key="1">
    <citation type="submission" date="2020-10" db="EMBL/GenBank/DDBJ databases">
        <title>Degradation of 1,4-Dioxane by Xanthobacter sp. YN2, via a Novel Group-2 Soluble Di-Iron Monooxygenase.</title>
        <authorList>
            <person name="Ma F."/>
            <person name="Wang Y."/>
            <person name="Yang J."/>
            <person name="Guo H."/>
            <person name="Su D."/>
            <person name="Yu L."/>
        </authorList>
    </citation>
    <scope>NUCLEOTIDE SEQUENCE [LARGE SCALE GENOMIC DNA]</scope>
    <source>
        <strain evidence="2 3">YN2</strain>
    </source>
</reference>
<dbReference type="Proteomes" id="UP000596427">
    <property type="component" value="Chromosome"/>
</dbReference>
<evidence type="ECO:0000313" key="3">
    <source>
        <dbReference type="Proteomes" id="UP000596427"/>
    </source>
</evidence>
<dbReference type="KEGG" id="xdi:EZH22_19655"/>
<keyword evidence="3" id="KW-1185">Reference proteome</keyword>
<dbReference type="RefSeq" id="WP_203192165.1">
    <property type="nucleotide sequence ID" value="NZ_CP063362.1"/>
</dbReference>
<evidence type="ECO:0000256" key="1">
    <source>
        <dbReference type="SAM" id="MobiDB-lite"/>
    </source>
</evidence>
<protein>
    <submittedName>
        <fullName evidence="2">Uncharacterized protein</fullName>
    </submittedName>
</protein>
<organism evidence="2 3">
    <name type="scientific">Xanthobacter dioxanivorans</name>
    <dbReference type="NCBI Taxonomy" id="2528964"/>
    <lineage>
        <taxon>Bacteria</taxon>
        <taxon>Pseudomonadati</taxon>
        <taxon>Pseudomonadota</taxon>
        <taxon>Alphaproteobacteria</taxon>
        <taxon>Hyphomicrobiales</taxon>
        <taxon>Xanthobacteraceae</taxon>
        <taxon>Xanthobacter</taxon>
    </lineage>
</organism>
<name>A0A974PKK1_9HYPH</name>
<proteinExistence type="predicted"/>
<accession>A0A974PKK1</accession>
<feature type="region of interest" description="Disordered" evidence="1">
    <location>
        <begin position="65"/>
        <end position="85"/>
    </location>
</feature>
<sequence>MKVPAEFSWDKKLNYWFRNIGTYIQDNFGFRATLPVLRRELRADLRSPDSRPFYAGRDGQLFWGASRRRSNPPAPWCGPPTWSAS</sequence>